<gene>
    <name evidence="4" type="ORF">GPL26_09945</name>
</gene>
<dbReference type="SUPFAM" id="SSF53448">
    <property type="entry name" value="Nucleotide-diphospho-sugar transferases"/>
    <property type="match status" value="1"/>
</dbReference>
<dbReference type="AlphaFoldDB" id="A0A3E2VL57"/>
<feature type="domain" description="Glycosyltransferase 2-like" evidence="3">
    <location>
        <begin position="5"/>
        <end position="123"/>
    </location>
</feature>
<reference evidence="4" key="1">
    <citation type="journal article" date="2021" name="Gut Microbes">
        <title>A synthetic consortium of 100 gut commensals modulates the composition and function in a colon model of the microbiome of elderly subjects.</title>
        <authorList>
            <person name="Perez M."/>
            <person name="Ntemiri A."/>
            <person name="Tan H."/>
            <person name="Harris H.M.B."/>
            <person name="Roager H.M."/>
            <person name="Ribiere C."/>
            <person name="O'Toole P.W."/>
        </authorList>
    </citation>
    <scope>NUCLEOTIDE SEQUENCE</scope>
    <source>
        <strain evidence="4">MCC335</strain>
    </source>
</reference>
<dbReference type="GO" id="GO:0016757">
    <property type="term" value="F:glycosyltransferase activity"/>
    <property type="evidence" value="ECO:0007669"/>
    <property type="project" value="UniProtKB-KW"/>
</dbReference>
<keyword evidence="2" id="KW-0808">Transferase</keyword>
<sequence>MAKVSIIVPVYNAEKTLVRCLESIVGQTYLDREIILVNDGSTDNSQAICEEFGRKWQEICLITQKNAGPASARNTGIDNATGKYIAFIDADDYAETTMIEAMVHAAEANRAEMVICGYYQELSGNVCEHKFAYDPGLYEGEHARKIGIDLISDVSDTRIPPYSWVRMVLRSVLEHPKMRYPAGMVRSEDYYFYVQLHFRINRLYLLTDQPLYHYMEVNESITHRYVKEYWKSVKEIYLGLKEKLPEQSDIRARLDIMLIQRSLIALNNSSRYRDKKVFKYEVNEIMKDPILNSVFEKISIKAGMKQYGMYYIFMKKQIYFCVYGRYLIKFYKNRRA</sequence>
<evidence type="ECO:0000256" key="2">
    <source>
        <dbReference type="ARBA" id="ARBA00022679"/>
    </source>
</evidence>
<name>A0A3E2VL57_9FIRM</name>
<dbReference type="Proteomes" id="UP000708338">
    <property type="component" value="Unassembled WGS sequence"/>
</dbReference>
<proteinExistence type="predicted"/>
<dbReference type="Gene3D" id="3.90.550.10">
    <property type="entry name" value="Spore Coat Polysaccharide Biosynthesis Protein SpsA, Chain A"/>
    <property type="match status" value="1"/>
</dbReference>
<dbReference type="PANTHER" id="PTHR22916:SF51">
    <property type="entry name" value="GLYCOSYLTRANSFERASE EPSH-RELATED"/>
    <property type="match status" value="1"/>
</dbReference>
<evidence type="ECO:0000256" key="1">
    <source>
        <dbReference type="ARBA" id="ARBA00022676"/>
    </source>
</evidence>
<protein>
    <submittedName>
        <fullName evidence="4">Glycosyltransferase</fullName>
    </submittedName>
</protein>
<dbReference type="Pfam" id="PF00535">
    <property type="entry name" value="Glycos_transf_2"/>
    <property type="match status" value="1"/>
</dbReference>
<dbReference type="RefSeq" id="WP_083423805.1">
    <property type="nucleotide sequence ID" value="NZ_CABJDD010000003.1"/>
</dbReference>
<dbReference type="EMBL" id="WQPS01000012">
    <property type="protein sequence ID" value="MBT9809961.1"/>
    <property type="molecule type" value="Genomic_DNA"/>
</dbReference>
<accession>A0A3E2VL57</accession>
<evidence type="ECO:0000313" key="4">
    <source>
        <dbReference type="EMBL" id="MBT9809961.1"/>
    </source>
</evidence>
<dbReference type="CDD" id="cd00761">
    <property type="entry name" value="Glyco_tranf_GTA_type"/>
    <property type="match status" value="1"/>
</dbReference>
<dbReference type="InterPro" id="IPR029044">
    <property type="entry name" value="Nucleotide-diphossugar_trans"/>
</dbReference>
<evidence type="ECO:0000313" key="5">
    <source>
        <dbReference type="Proteomes" id="UP000708338"/>
    </source>
</evidence>
<organism evidence="4 5">
    <name type="scientific">Enterocloster citroniae</name>
    <dbReference type="NCBI Taxonomy" id="358743"/>
    <lineage>
        <taxon>Bacteria</taxon>
        <taxon>Bacillati</taxon>
        <taxon>Bacillota</taxon>
        <taxon>Clostridia</taxon>
        <taxon>Lachnospirales</taxon>
        <taxon>Lachnospiraceae</taxon>
        <taxon>Enterocloster</taxon>
    </lineage>
</organism>
<evidence type="ECO:0000259" key="3">
    <source>
        <dbReference type="Pfam" id="PF00535"/>
    </source>
</evidence>
<dbReference type="InterPro" id="IPR001173">
    <property type="entry name" value="Glyco_trans_2-like"/>
</dbReference>
<dbReference type="PANTHER" id="PTHR22916">
    <property type="entry name" value="GLYCOSYLTRANSFERASE"/>
    <property type="match status" value="1"/>
</dbReference>
<comment type="caution">
    <text evidence="4">The sequence shown here is derived from an EMBL/GenBank/DDBJ whole genome shotgun (WGS) entry which is preliminary data.</text>
</comment>
<keyword evidence="1" id="KW-0328">Glycosyltransferase</keyword>